<keyword evidence="2" id="KW-1185">Reference proteome</keyword>
<proteinExistence type="predicted"/>
<reference evidence="1 2" key="1">
    <citation type="journal article" date="2023" name="G3 (Bethesda)">
        <title>A chromosome-level genome assembly of Zasmidium syzygii isolated from banana leaves.</title>
        <authorList>
            <person name="van Westerhoven A.C."/>
            <person name="Mehrabi R."/>
            <person name="Talebi R."/>
            <person name="Steentjes M.B.F."/>
            <person name="Corcolon B."/>
            <person name="Chong P.A."/>
            <person name="Kema G.H.J."/>
            <person name="Seidl M.F."/>
        </authorList>
    </citation>
    <scope>NUCLEOTIDE SEQUENCE [LARGE SCALE GENOMIC DNA]</scope>
    <source>
        <strain evidence="1 2">P124</strain>
    </source>
</reference>
<dbReference type="PANTHER" id="PTHR42085">
    <property type="entry name" value="F-BOX DOMAIN-CONTAINING PROTEIN"/>
    <property type="match status" value="1"/>
</dbReference>
<dbReference type="InterPro" id="IPR038883">
    <property type="entry name" value="AN11006-like"/>
</dbReference>
<dbReference type="Proteomes" id="UP001305779">
    <property type="component" value="Unassembled WGS sequence"/>
</dbReference>
<sequence length="224" mass="25569">MPSKVDVPTGPPLPQEQCLLFRIPPELRNFIYELALEVEPDSDGEVTLHRQFRKDHPTVLNLLGVCRLINQEAAGIFYSQHKIVIHWNTLCANGDYDHGLRSPGFASTLSRLRLKGLRDLTVTCSGGFENGLEFATMACNRVRSLPALRTLCVRLVRPNRIHQWAERVEVEIPFLKKAVKRLVSVEEMRFEIEDLADREEFMKRLDEVVAVLPHNVRLRSSASC</sequence>
<name>A0ABR0EPL3_ZASCE</name>
<gene>
    <name evidence="1" type="ORF">PRZ48_004429</name>
</gene>
<organism evidence="1 2">
    <name type="scientific">Zasmidium cellare</name>
    <name type="common">Wine cellar mold</name>
    <name type="synonym">Racodium cellare</name>
    <dbReference type="NCBI Taxonomy" id="395010"/>
    <lineage>
        <taxon>Eukaryota</taxon>
        <taxon>Fungi</taxon>
        <taxon>Dikarya</taxon>
        <taxon>Ascomycota</taxon>
        <taxon>Pezizomycotina</taxon>
        <taxon>Dothideomycetes</taxon>
        <taxon>Dothideomycetidae</taxon>
        <taxon>Mycosphaerellales</taxon>
        <taxon>Mycosphaerellaceae</taxon>
        <taxon>Zasmidium</taxon>
    </lineage>
</organism>
<dbReference type="PANTHER" id="PTHR42085:SF1">
    <property type="entry name" value="F-BOX DOMAIN-CONTAINING PROTEIN"/>
    <property type="match status" value="1"/>
</dbReference>
<evidence type="ECO:0000313" key="2">
    <source>
        <dbReference type="Proteomes" id="UP001305779"/>
    </source>
</evidence>
<dbReference type="EMBL" id="JAXOVC010000003">
    <property type="protein sequence ID" value="KAK4503514.1"/>
    <property type="molecule type" value="Genomic_DNA"/>
</dbReference>
<evidence type="ECO:0008006" key="3">
    <source>
        <dbReference type="Google" id="ProtNLM"/>
    </source>
</evidence>
<protein>
    <recommendedName>
        <fullName evidence="3">F-box domain-containing protein</fullName>
    </recommendedName>
</protein>
<comment type="caution">
    <text evidence="1">The sequence shown here is derived from an EMBL/GenBank/DDBJ whole genome shotgun (WGS) entry which is preliminary data.</text>
</comment>
<accession>A0ABR0EPL3</accession>
<evidence type="ECO:0000313" key="1">
    <source>
        <dbReference type="EMBL" id="KAK4503514.1"/>
    </source>
</evidence>